<dbReference type="SUPFAM" id="SSF57701">
    <property type="entry name" value="Zn2/Cys6 DNA-binding domain"/>
    <property type="match status" value="1"/>
</dbReference>
<keyword evidence="1" id="KW-0479">Metal-binding</keyword>
<keyword evidence="5" id="KW-0804">Transcription</keyword>
<name>A0A167D0L1_COLIC</name>
<evidence type="ECO:0000259" key="7">
    <source>
        <dbReference type="PROSITE" id="PS50048"/>
    </source>
</evidence>
<dbReference type="GO" id="GO:0008270">
    <property type="term" value="F:zinc ion binding"/>
    <property type="evidence" value="ECO:0007669"/>
    <property type="project" value="InterPro"/>
</dbReference>
<proteinExistence type="predicted"/>
<reference evidence="8 9" key="1">
    <citation type="submission" date="2015-06" db="EMBL/GenBank/DDBJ databases">
        <title>Survival trade-offs in plant roots during colonization by closely related pathogenic and mutualistic fungi.</title>
        <authorList>
            <person name="Hacquard S."/>
            <person name="Kracher B."/>
            <person name="Hiruma K."/>
            <person name="Weinman A."/>
            <person name="Muench P."/>
            <person name="Garrido Oter R."/>
            <person name="Ver Loren van Themaat E."/>
            <person name="Dallerey J.-F."/>
            <person name="Damm U."/>
            <person name="Henrissat B."/>
            <person name="Lespinet O."/>
            <person name="Thon M."/>
            <person name="Kemen E."/>
            <person name="McHardy A.C."/>
            <person name="Schulze-Lefert P."/>
            <person name="O'Connell R.J."/>
        </authorList>
    </citation>
    <scope>NUCLEOTIDE SEQUENCE [LARGE SCALE GENOMIC DNA]</scope>
    <source>
        <strain evidence="8 9">MAFF 238704</strain>
    </source>
</reference>
<keyword evidence="2" id="KW-0862">Zinc</keyword>
<keyword evidence="9" id="KW-1185">Reference proteome</keyword>
<feature type="domain" description="Zn(2)-C6 fungal-type" evidence="7">
    <location>
        <begin position="69"/>
        <end position="97"/>
    </location>
</feature>
<gene>
    <name evidence="8" type="ORF">CI238_11884</name>
</gene>
<dbReference type="CDD" id="cd00067">
    <property type="entry name" value="GAL4"/>
    <property type="match status" value="1"/>
</dbReference>
<evidence type="ECO:0000256" key="6">
    <source>
        <dbReference type="ARBA" id="ARBA00023242"/>
    </source>
</evidence>
<dbReference type="PROSITE" id="PS00463">
    <property type="entry name" value="ZN2_CY6_FUNGAL_1"/>
    <property type="match status" value="1"/>
</dbReference>
<comment type="caution">
    <text evidence="8">The sequence shown here is derived from an EMBL/GenBank/DDBJ whole genome shotgun (WGS) entry which is preliminary data.</text>
</comment>
<dbReference type="GO" id="GO:0003677">
    <property type="term" value="F:DNA binding"/>
    <property type="evidence" value="ECO:0007669"/>
    <property type="project" value="UniProtKB-KW"/>
</dbReference>
<organism evidence="8 9">
    <name type="scientific">Colletotrichum incanum</name>
    <name type="common">Soybean anthracnose fungus</name>
    <dbReference type="NCBI Taxonomy" id="1573173"/>
    <lineage>
        <taxon>Eukaryota</taxon>
        <taxon>Fungi</taxon>
        <taxon>Dikarya</taxon>
        <taxon>Ascomycota</taxon>
        <taxon>Pezizomycotina</taxon>
        <taxon>Sordariomycetes</taxon>
        <taxon>Hypocreomycetidae</taxon>
        <taxon>Glomerellales</taxon>
        <taxon>Glomerellaceae</taxon>
        <taxon>Colletotrichum</taxon>
        <taxon>Colletotrichum spaethianum species complex</taxon>
    </lineage>
</organism>
<dbReference type="InterPro" id="IPR036864">
    <property type="entry name" value="Zn2-C6_fun-type_DNA-bd_sf"/>
</dbReference>
<dbReference type="InterPro" id="IPR021858">
    <property type="entry name" value="Fun_TF"/>
</dbReference>
<keyword evidence="4" id="KW-0238">DNA-binding</keyword>
<dbReference type="InterPro" id="IPR052360">
    <property type="entry name" value="Transcr_Regulatory_Proteins"/>
</dbReference>
<feature type="non-terminal residue" evidence="8">
    <location>
        <position position="1"/>
    </location>
</feature>
<evidence type="ECO:0000256" key="3">
    <source>
        <dbReference type="ARBA" id="ARBA00023015"/>
    </source>
</evidence>
<dbReference type="Proteomes" id="UP000076584">
    <property type="component" value="Unassembled WGS sequence"/>
</dbReference>
<evidence type="ECO:0000313" key="9">
    <source>
        <dbReference type="Proteomes" id="UP000076584"/>
    </source>
</evidence>
<evidence type="ECO:0000256" key="4">
    <source>
        <dbReference type="ARBA" id="ARBA00023125"/>
    </source>
</evidence>
<dbReference type="GO" id="GO:0000981">
    <property type="term" value="F:DNA-binding transcription factor activity, RNA polymerase II-specific"/>
    <property type="evidence" value="ECO:0007669"/>
    <property type="project" value="InterPro"/>
</dbReference>
<dbReference type="PROSITE" id="PS50048">
    <property type="entry name" value="ZN2_CY6_FUNGAL_2"/>
    <property type="match status" value="1"/>
</dbReference>
<dbReference type="PANTHER" id="PTHR36206">
    <property type="entry name" value="ASPERCRYPTIN BIOSYNTHESIS CLUSTER-SPECIFIC TRANSCRIPTION REGULATOR ATNN-RELATED"/>
    <property type="match status" value="1"/>
</dbReference>
<dbReference type="Gene3D" id="4.10.240.10">
    <property type="entry name" value="Zn(2)-C6 fungal-type DNA-binding domain"/>
    <property type="match status" value="1"/>
</dbReference>
<sequence>LYKDLIVKQNKTRLRVPGAYLHSSLAHSMLTSRPIMLSSGPQILTFALENWPHNSGPSTRASKPKVRTGCITCKRRRIKCDETKPSCQNCLKRRVTCEGYKPKSPNASSQQIQLARLSTSSLLVEPSYQSLVFTTQLQKDHFDRWLSFAVDILVFPSELITDTIPQIARSDLAVRNAAFAIGAAALGSSTREERLAGKSPHYADALQYYNRALKLTAKSPSTEETFPSVLMTCLLFIMFEALQGDRRAALMHLNYGNNIFDQYERIVKKRRDPLVEAIATNFQRLTLQSWSHNGDHPKETKKQVPWCCRGQIQRYAVDEMPDSFESLDEAHGWWEITQHHVIHHAPILIGFRVEGTGNKAPSFPSNQSLPIPPEQVKRCNRFIEKWRARFKPLLKAQEGREVNDKERLKTLGLRIHSTYLSIPTMTANYTDPETLVQMTPTFREYVTLSEEFLRLQKRLTKTTGETFTMDSNSPTWPLGAAAMLCVDKNVQADALRLFREFPRRDGLWDTQVWLSMMQSYKSDNHVIADRDGINTETQHLFDVEVVYEDKSVVWIKQVEDPSSVSPEDLEYRMSLP</sequence>
<accession>A0A167D0L1</accession>
<evidence type="ECO:0000256" key="5">
    <source>
        <dbReference type="ARBA" id="ARBA00023163"/>
    </source>
</evidence>
<dbReference type="SMART" id="SM00066">
    <property type="entry name" value="GAL4"/>
    <property type="match status" value="1"/>
</dbReference>
<keyword evidence="6" id="KW-0539">Nucleus</keyword>
<dbReference type="InterPro" id="IPR001138">
    <property type="entry name" value="Zn2Cys6_DnaBD"/>
</dbReference>
<dbReference type="Pfam" id="PF11951">
    <property type="entry name" value="Fungal_trans_2"/>
    <property type="match status" value="1"/>
</dbReference>
<dbReference type="PANTHER" id="PTHR36206:SF12">
    <property type="entry name" value="ASPERCRYPTIN BIOSYNTHESIS CLUSTER-SPECIFIC TRANSCRIPTION REGULATOR ATNN-RELATED"/>
    <property type="match status" value="1"/>
</dbReference>
<evidence type="ECO:0000256" key="1">
    <source>
        <dbReference type="ARBA" id="ARBA00022723"/>
    </source>
</evidence>
<dbReference type="STRING" id="1573173.A0A167D0L1"/>
<dbReference type="Pfam" id="PF00172">
    <property type="entry name" value="Zn_clus"/>
    <property type="match status" value="1"/>
</dbReference>
<evidence type="ECO:0000313" key="8">
    <source>
        <dbReference type="EMBL" id="KZL83264.1"/>
    </source>
</evidence>
<keyword evidence="3" id="KW-0805">Transcription regulation</keyword>
<protein>
    <submittedName>
        <fullName evidence="8">C6 zinc finger protein</fullName>
    </submittedName>
</protein>
<evidence type="ECO:0000256" key="2">
    <source>
        <dbReference type="ARBA" id="ARBA00022833"/>
    </source>
</evidence>
<dbReference type="AlphaFoldDB" id="A0A167D0L1"/>
<dbReference type="EMBL" id="LFIW01001188">
    <property type="protein sequence ID" value="KZL83264.1"/>
    <property type="molecule type" value="Genomic_DNA"/>
</dbReference>